<dbReference type="InterPro" id="IPR014756">
    <property type="entry name" value="Ig_E-set"/>
</dbReference>
<dbReference type="GO" id="GO:0005829">
    <property type="term" value="C:cytosol"/>
    <property type="evidence" value="ECO:0007669"/>
    <property type="project" value="TreeGrafter"/>
</dbReference>
<reference evidence="4" key="1">
    <citation type="submission" date="2022-03" db="EMBL/GenBank/DDBJ databases">
        <authorList>
            <person name="Legras J.-L."/>
            <person name="Devillers H."/>
            <person name="Grondin C."/>
        </authorList>
    </citation>
    <scope>NUCLEOTIDE SEQUENCE</scope>
    <source>
        <strain evidence="4">CLIB 1423</strain>
    </source>
</reference>
<sequence>MPLAKHPDLEILKFVANIEGKEPLEVIVKGADKIDIKIPENSKYSMTVYFHVKNRTLKNLKYIQVIKKAGLTVKQRELDIGEEFEPSEEKVYSKSFPEDTTPGGFLFRGLYPATSTYYAGEEELMVVDWQLEITKK</sequence>
<evidence type="ECO:0000313" key="4">
    <source>
        <dbReference type="EMBL" id="CAH2351505.1"/>
    </source>
</evidence>
<evidence type="ECO:0000313" key="5">
    <source>
        <dbReference type="Proteomes" id="UP000837801"/>
    </source>
</evidence>
<accession>A0A9P0QLP5</accession>
<dbReference type="InterPro" id="IPR000406">
    <property type="entry name" value="Rho_GDI"/>
</dbReference>
<dbReference type="SUPFAM" id="SSF81296">
    <property type="entry name" value="E set domains"/>
    <property type="match status" value="1"/>
</dbReference>
<dbReference type="GO" id="GO:0005094">
    <property type="term" value="F:Rho GDP-dissociation inhibitor activity"/>
    <property type="evidence" value="ECO:0007669"/>
    <property type="project" value="InterPro"/>
</dbReference>
<gene>
    <name evidence="4" type="ORF">CLIB1423_03S07822</name>
</gene>
<dbReference type="PANTHER" id="PTHR10980">
    <property type="entry name" value="RHO GDP-DISSOCIATION INHIBITOR"/>
    <property type="match status" value="1"/>
</dbReference>
<keyword evidence="3" id="KW-0963">Cytoplasm</keyword>
<evidence type="ECO:0000256" key="3">
    <source>
        <dbReference type="ARBA" id="ARBA00022490"/>
    </source>
</evidence>
<dbReference type="Pfam" id="PF02115">
    <property type="entry name" value="Rho_GDI"/>
    <property type="match status" value="1"/>
</dbReference>
<comment type="similarity">
    <text evidence="2">Belongs to the Rho GDI family.</text>
</comment>
<dbReference type="OrthoDB" id="1683373at2759"/>
<dbReference type="PANTHER" id="PTHR10980:SF3">
    <property type="entry name" value="LD16419P"/>
    <property type="match status" value="1"/>
</dbReference>
<dbReference type="InterPro" id="IPR024792">
    <property type="entry name" value="RhoGDI_dom_sf"/>
</dbReference>
<protein>
    <recommendedName>
        <fullName evidence="6">Rho GDP-dissociation inhibitor</fullName>
    </recommendedName>
</protein>
<evidence type="ECO:0008006" key="6">
    <source>
        <dbReference type="Google" id="ProtNLM"/>
    </source>
</evidence>
<name>A0A9P0QLP5_9ASCO</name>
<keyword evidence="5" id="KW-1185">Reference proteome</keyword>
<dbReference type="GO" id="GO:0016020">
    <property type="term" value="C:membrane"/>
    <property type="evidence" value="ECO:0007669"/>
    <property type="project" value="TreeGrafter"/>
</dbReference>
<evidence type="ECO:0000256" key="2">
    <source>
        <dbReference type="ARBA" id="ARBA00009758"/>
    </source>
</evidence>
<dbReference type="Gene3D" id="2.70.50.30">
    <property type="entry name" value="Coagulation Factor XIII, subunit A, domain 1"/>
    <property type="match status" value="1"/>
</dbReference>
<dbReference type="EMBL" id="CAKXYY010000003">
    <property type="protein sequence ID" value="CAH2351505.1"/>
    <property type="molecule type" value="Genomic_DNA"/>
</dbReference>
<organism evidence="4 5">
    <name type="scientific">[Candida] railenensis</name>
    <dbReference type="NCBI Taxonomy" id="45579"/>
    <lineage>
        <taxon>Eukaryota</taxon>
        <taxon>Fungi</taxon>
        <taxon>Dikarya</taxon>
        <taxon>Ascomycota</taxon>
        <taxon>Saccharomycotina</taxon>
        <taxon>Pichiomycetes</taxon>
        <taxon>Debaryomycetaceae</taxon>
        <taxon>Kurtzmaniella</taxon>
    </lineage>
</organism>
<dbReference type="GO" id="GO:0007266">
    <property type="term" value="P:Rho protein signal transduction"/>
    <property type="evidence" value="ECO:0007669"/>
    <property type="project" value="InterPro"/>
</dbReference>
<comment type="caution">
    <text evidence="4">The sequence shown here is derived from an EMBL/GenBank/DDBJ whole genome shotgun (WGS) entry which is preliminary data.</text>
</comment>
<comment type="subcellular location">
    <subcellularLocation>
        <location evidence="1">Cytoplasm</location>
    </subcellularLocation>
</comment>
<proteinExistence type="inferred from homology"/>
<dbReference type="Proteomes" id="UP000837801">
    <property type="component" value="Unassembled WGS sequence"/>
</dbReference>
<dbReference type="AlphaFoldDB" id="A0A9P0QLP5"/>
<evidence type="ECO:0000256" key="1">
    <source>
        <dbReference type="ARBA" id="ARBA00004496"/>
    </source>
</evidence>